<dbReference type="AlphaFoldDB" id="A0AA39NU28"/>
<comment type="caution">
    <text evidence="2">The sequence shown here is derived from an EMBL/GenBank/DDBJ whole genome shotgun (WGS) entry which is preliminary data.</text>
</comment>
<feature type="region of interest" description="Disordered" evidence="1">
    <location>
        <begin position="82"/>
        <end position="107"/>
    </location>
</feature>
<reference evidence="2" key="1">
    <citation type="submission" date="2023-06" db="EMBL/GenBank/DDBJ databases">
        <authorList>
            <consortium name="Lawrence Berkeley National Laboratory"/>
            <person name="Ahrendt S."/>
            <person name="Sahu N."/>
            <person name="Indic B."/>
            <person name="Wong-Bajracharya J."/>
            <person name="Merenyi Z."/>
            <person name="Ke H.-M."/>
            <person name="Monk M."/>
            <person name="Kocsube S."/>
            <person name="Drula E."/>
            <person name="Lipzen A."/>
            <person name="Balint B."/>
            <person name="Henrissat B."/>
            <person name="Andreopoulos B."/>
            <person name="Martin F.M."/>
            <person name="Harder C.B."/>
            <person name="Rigling D."/>
            <person name="Ford K.L."/>
            <person name="Foster G.D."/>
            <person name="Pangilinan J."/>
            <person name="Papanicolaou A."/>
            <person name="Barry K."/>
            <person name="LaButti K."/>
            <person name="Viragh M."/>
            <person name="Koriabine M."/>
            <person name="Yan M."/>
            <person name="Riley R."/>
            <person name="Champramary S."/>
            <person name="Plett K.L."/>
            <person name="Tsai I.J."/>
            <person name="Slot J."/>
            <person name="Sipos G."/>
            <person name="Plett J."/>
            <person name="Nagy L.G."/>
            <person name="Grigoriev I.V."/>
        </authorList>
    </citation>
    <scope>NUCLEOTIDE SEQUENCE</scope>
    <source>
        <strain evidence="2">ICMP 16352</strain>
    </source>
</reference>
<accession>A0AA39NU28</accession>
<feature type="region of interest" description="Disordered" evidence="1">
    <location>
        <begin position="1"/>
        <end position="26"/>
    </location>
</feature>
<sequence length="422" mass="47231">MSDNQAALACNDHDVLGSTQKSNKVDMPGEGTTWQKNAFHIDGWDPILGRHVRRRCTSEGYDDLADSEEEFVMVLKDSNESVSKKEVNSAKTPSRGSDSGGEERRRENVKLRIELSTVQKQLEARDKELRGLQDLLGVRTRELQDARTFLDTADLVSGEDIISMAEVLNAEIFQTAAYMADSSVLGAKCRLVDTEEINRWLGADFVEMLRSGKNTETRVQCLQVALQASLVRSCMATIAMWHPNSTIDEPLRQLYSKIQQTSLAPVAGRWRMMTRSKSKYSTPEETEKFYVPWMVRRVILVLLLAGWESDGTKTWEACVDTVMEKYGRRIRDIVMLMTRLDKTIHENVVSKDIVVCIAAGGDQYDPGTMENADGPAEKVQLSDRVMYTSDLGLKVTKACEAGTSEGEAYLLKPKVVLRSSLA</sequence>
<gene>
    <name evidence="2" type="ORF">IW261DRAFT_1511448</name>
</gene>
<evidence type="ECO:0000313" key="2">
    <source>
        <dbReference type="EMBL" id="KAK0471589.1"/>
    </source>
</evidence>
<keyword evidence="3" id="KW-1185">Reference proteome</keyword>
<name>A0AA39NU28_9AGAR</name>
<dbReference type="EMBL" id="JAUEPR010000049">
    <property type="protein sequence ID" value="KAK0471589.1"/>
    <property type="molecule type" value="Genomic_DNA"/>
</dbReference>
<dbReference type="Proteomes" id="UP001175227">
    <property type="component" value="Unassembled WGS sequence"/>
</dbReference>
<evidence type="ECO:0000256" key="1">
    <source>
        <dbReference type="SAM" id="MobiDB-lite"/>
    </source>
</evidence>
<organism evidence="2 3">
    <name type="scientific">Armillaria novae-zelandiae</name>
    <dbReference type="NCBI Taxonomy" id="153914"/>
    <lineage>
        <taxon>Eukaryota</taxon>
        <taxon>Fungi</taxon>
        <taxon>Dikarya</taxon>
        <taxon>Basidiomycota</taxon>
        <taxon>Agaricomycotina</taxon>
        <taxon>Agaricomycetes</taxon>
        <taxon>Agaricomycetidae</taxon>
        <taxon>Agaricales</taxon>
        <taxon>Marasmiineae</taxon>
        <taxon>Physalacriaceae</taxon>
        <taxon>Armillaria</taxon>
    </lineage>
</organism>
<protein>
    <submittedName>
        <fullName evidence="2">Uncharacterized protein</fullName>
    </submittedName>
</protein>
<proteinExistence type="predicted"/>
<evidence type="ECO:0000313" key="3">
    <source>
        <dbReference type="Proteomes" id="UP001175227"/>
    </source>
</evidence>